<dbReference type="EMBL" id="CP040915">
    <property type="protein sequence ID" value="QDC26305.1"/>
    <property type="molecule type" value="Genomic_DNA"/>
</dbReference>
<evidence type="ECO:0000313" key="1">
    <source>
        <dbReference type="EMBL" id="QDC26305.1"/>
    </source>
</evidence>
<evidence type="ECO:0008006" key="3">
    <source>
        <dbReference type="Google" id="ProtNLM"/>
    </source>
</evidence>
<sequence length="376" mass="40735">MLEQRMIGQPGRTGARVSNIDAIVDLVRVGAAAFDAAVAYVTDTGVDTLISNISSSGADAEWTGVTKRFLVSIDWYRSDPTALERLAALPAEVRVHDGKRVVDRRGCVPFVPWHPKWFSVHGSSVRGHLVGSGNLSRNGLVFGHEAGTLQIVRKPSNKAEKTVDAAIRAGEAWFENCWAGATPLSTIIGEYRRGFAALPKTEVARNDDVADVSGRVGTRYGLSPEQLTALTSATNFWIEGKGGISRNRGPSRPGNQLNMSALMRVFFGGSADEVPKNSALVTVTIEHPRDQTMSTPAPIRFSDNSMDVITLPVPESPWPTSYDDRVLLFTKAARGDALHYVLTVHSDAGARAWRNASKTQGTSFSMRSGRRWGVFG</sequence>
<dbReference type="AlphaFoldDB" id="A0A5B8CA07"/>
<dbReference type="KEGG" id="gyu:FE374_18325"/>
<dbReference type="Gene3D" id="3.30.870.10">
    <property type="entry name" value="Endonuclease Chain A"/>
    <property type="match status" value="1"/>
</dbReference>
<dbReference type="Proteomes" id="UP000314616">
    <property type="component" value="Chromosome"/>
</dbReference>
<dbReference type="RefSeq" id="WP_139930918.1">
    <property type="nucleotide sequence ID" value="NZ_CP040915.1"/>
</dbReference>
<evidence type="ECO:0000313" key="2">
    <source>
        <dbReference type="Proteomes" id="UP000314616"/>
    </source>
</evidence>
<reference evidence="1 2" key="1">
    <citation type="submission" date="2019-05" db="EMBL/GenBank/DDBJ databases">
        <title>Georgenia *** sp. nov., and Georgenia *** sp. nov., isolated from the intestinal contents of plateau pika (Ochotona curzoniae) in the Qinghai-Tibet plateau of China.</title>
        <authorList>
            <person name="Tian Z."/>
        </authorList>
    </citation>
    <scope>NUCLEOTIDE SEQUENCE [LARGE SCALE GENOMIC DNA]</scope>
    <source>
        <strain evidence="1 2">Z443</strain>
    </source>
</reference>
<gene>
    <name evidence="1" type="ORF">FE374_18325</name>
</gene>
<accession>A0A5B8CA07</accession>
<dbReference type="OrthoDB" id="5104143at2"/>
<name>A0A5B8CA07_9MICO</name>
<proteinExistence type="predicted"/>
<organism evidence="1 2">
    <name type="scientific">Georgenia yuyongxinii</name>
    <dbReference type="NCBI Taxonomy" id="2589797"/>
    <lineage>
        <taxon>Bacteria</taxon>
        <taxon>Bacillati</taxon>
        <taxon>Actinomycetota</taxon>
        <taxon>Actinomycetes</taxon>
        <taxon>Micrococcales</taxon>
        <taxon>Bogoriellaceae</taxon>
        <taxon>Georgenia</taxon>
    </lineage>
</organism>
<protein>
    <recommendedName>
        <fullName evidence="3">Phospholipase D-like domain-containing protein</fullName>
    </recommendedName>
</protein>